<comment type="similarity">
    <text evidence="1">Belongs to the metallo-dependent hydrolases superfamily. TatD-type hydrolase family.</text>
</comment>
<dbReference type="Gene3D" id="3.20.20.140">
    <property type="entry name" value="Metal-dependent hydrolases"/>
    <property type="match status" value="1"/>
</dbReference>
<evidence type="ECO:0000313" key="5">
    <source>
        <dbReference type="EMBL" id="WEK36374.1"/>
    </source>
</evidence>
<dbReference type="PROSITE" id="PS01091">
    <property type="entry name" value="TATD_3"/>
    <property type="match status" value="1"/>
</dbReference>
<feature type="binding site" evidence="4">
    <location>
        <position position="96"/>
    </location>
    <ligand>
        <name>a divalent metal cation</name>
        <dbReference type="ChEBI" id="CHEBI:60240"/>
        <label>1</label>
    </ligand>
</feature>
<dbReference type="Proteomes" id="UP001220610">
    <property type="component" value="Chromosome"/>
</dbReference>
<dbReference type="GO" id="GO:0005829">
    <property type="term" value="C:cytosol"/>
    <property type="evidence" value="ECO:0007669"/>
    <property type="project" value="TreeGrafter"/>
</dbReference>
<evidence type="ECO:0000256" key="1">
    <source>
        <dbReference type="ARBA" id="ARBA00009275"/>
    </source>
</evidence>
<protein>
    <submittedName>
        <fullName evidence="5">TatD family hydrolase</fullName>
    </submittedName>
</protein>
<dbReference type="PANTHER" id="PTHR46124:SF4">
    <property type="entry name" value="HYDROLASE TATD"/>
    <property type="match status" value="1"/>
</dbReference>
<dbReference type="PROSITE" id="PS01090">
    <property type="entry name" value="TATD_2"/>
    <property type="match status" value="1"/>
</dbReference>
<dbReference type="PIRSF" id="PIRSF005902">
    <property type="entry name" value="DNase_TatD"/>
    <property type="match status" value="1"/>
</dbReference>
<dbReference type="CDD" id="cd01310">
    <property type="entry name" value="TatD_DNAse"/>
    <property type="match status" value="1"/>
</dbReference>
<dbReference type="SUPFAM" id="SSF51556">
    <property type="entry name" value="Metallo-dependent hydrolases"/>
    <property type="match status" value="1"/>
</dbReference>
<sequence length="261" mass="29585">MQRQIIDTHCHLYLPEFSEEMEALLSRASAEGVEQIYLPAIDSETVPALLDLEARYPGKCLAMMGLHPCYVKANYREELQKVGDWLSKRPFAAIGEIGLDYFWDDTFLKEQAEAFHEQISLALQYSLPIVIHSRNATDECIRIVQERQQGSLRGIFHCFGGSLEQAQQIIDAGFYLGIGGVLTYKKSGLAEVLEQVSLEYLVLETDAPYLTPVPFRGKRNEPSYLKYIVERLAEVKNVAVEEVCRITSENAKKIFGRYPGK</sequence>
<dbReference type="InterPro" id="IPR018228">
    <property type="entry name" value="DNase_TatD-rel_CS"/>
</dbReference>
<dbReference type="Pfam" id="PF01026">
    <property type="entry name" value="TatD_DNase"/>
    <property type="match status" value="1"/>
</dbReference>
<name>A0AAJ5WUH7_9BACT</name>
<dbReference type="InterPro" id="IPR032466">
    <property type="entry name" value="Metal_Hydrolase"/>
</dbReference>
<proteinExistence type="inferred from homology"/>
<feature type="binding site" evidence="4">
    <location>
        <position position="206"/>
    </location>
    <ligand>
        <name>a divalent metal cation</name>
        <dbReference type="ChEBI" id="CHEBI:60240"/>
        <label>1</label>
    </ligand>
</feature>
<keyword evidence="2 4" id="KW-0479">Metal-binding</keyword>
<accession>A0AAJ5WUH7</accession>
<gene>
    <name evidence="5" type="ORF">P0Y53_02580</name>
</gene>
<dbReference type="AlphaFoldDB" id="A0AAJ5WUH7"/>
<feature type="binding site" evidence="4">
    <location>
        <position position="157"/>
    </location>
    <ligand>
        <name>a divalent metal cation</name>
        <dbReference type="ChEBI" id="CHEBI:60240"/>
        <label>2</label>
    </ligand>
</feature>
<dbReference type="GO" id="GO:0004536">
    <property type="term" value="F:DNA nuclease activity"/>
    <property type="evidence" value="ECO:0007669"/>
    <property type="project" value="InterPro"/>
</dbReference>
<feature type="binding site" evidence="4">
    <location>
        <position position="11"/>
    </location>
    <ligand>
        <name>a divalent metal cation</name>
        <dbReference type="ChEBI" id="CHEBI:60240"/>
        <label>1</label>
    </ligand>
</feature>
<dbReference type="InterPro" id="IPR001130">
    <property type="entry name" value="TatD-like"/>
</dbReference>
<dbReference type="GO" id="GO:0046872">
    <property type="term" value="F:metal ion binding"/>
    <property type="evidence" value="ECO:0007669"/>
    <property type="project" value="UniProtKB-KW"/>
</dbReference>
<dbReference type="GO" id="GO:0016788">
    <property type="term" value="F:hydrolase activity, acting on ester bonds"/>
    <property type="evidence" value="ECO:0007669"/>
    <property type="project" value="InterPro"/>
</dbReference>
<organism evidence="5 6">
    <name type="scientific">Candidatus Pseudobacter hemicellulosilyticus</name>
    <dbReference type="NCBI Taxonomy" id="3121375"/>
    <lineage>
        <taxon>Bacteria</taxon>
        <taxon>Pseudomonadati</taxon>
        <taxon>Bacteroidota</taxon>
        <taxon>Chitinophagia</taxon>
        <taxon>Chitinophagales</taxon>
        <taxon>Chitinophagaceae</taxon>
        <taxon>Pseudobacter</taxon>
    </lineage>
</organism>
<reference evidence="5" key="1">
    <citation type="submission" date="2023-03" db="EMBL/GenBank/DDBJ databases">
        <title>Andean soil-derived lignocellulolytic bacterial consortium as a source of novel taxa and putative plastic-active enzymes.</title>
        <authorList>
            <person name="Diaz-Garcia L."/>
            <person name="Chuvochina M."/>
            <person name="Feuerriegel G."/>
            <person name="Bunk B."/>
            <person name="Sproer C."/>
            <person name="Streit W.R."/>
            <person name="Rodriguez L.M."/>
            <person name="Overmann J."/>
            <person name="Jimenez D.J."/>
        </authorList>
    </citation>
    <scope>NUCLEOTIDE SEQUENCE</scope>
    <source>
        <strain evidence="5">MAG 7</strain>
    </source>
</reference>
<dbReference type="InterPro" id="IPR015991">
    <property type="entry name" value="TatD/YcfH-like"/>
</dbReference>
<feature type="binding site" evidence="4">
    <location>
        <position position="9"/>
    </location>
    <ligand>
        <name>a divalent metal cation</name>
        <dbReference type="ChEBI" id="CHEBI:60240"/>
        <label>1</label>
    </ligand>
</feature>
<dbReference type="PANTHER" id="PTHR46124">
    <property type="entry name" value="D-AMINOACYL-TRNA DEACYLASE"/>
    <property type="match status" value="1"/>
</dbReference>
<evidence type="ECO:0000313" key="6">
    <source>
        <dbReference type="Proteomes" id="UP001220610"/>
    </source>
</evidence>
<keyword evidence="3 5" id="KW-0378">Hydrolase</keyword>
<evidence type="ECO:0000256" key="2">
    <source>
        <dbReference type="ARBA" id="ARBA00022723"/>
    </source>
</evidence>
<evidence type="ECO:0000256" key="3">
    <source>
        <dbReference type="ARBA" id="ARBA00022801"/>
    </source>
</evidence>
<feature type="binding site" evidence="4">
    <location>
        <position position="132"/>
    </location>
    <ligand>
        <name>a divalent metal cation</name>
        <dbReference type="ChEBI" id="CHEBI:60240"/>
        <label>2</label>
    </ligand>
</feature>
<evidence type="ECO:0000256" key="4">
    <source>
        <dbReference type="PIRSR" id="PIRSR005902-1"/>
    </source>
</evidence>
<dbReference type="EMBL" id="CP119311">
    <property type="protein sequence ID" value="WEK36374.1"/>
    <property type="molecule type" value="Genomic_DNA"/>
</dbReference>
<dbReference type="FunFam" id="3.20.20.140:FF:000005">
    <property type="entry name" value="TatD family hydrolase"/>
    <property type="match status" value="1"/>
</dbReference>
<dbReference type="NCBIfam" id="TIGR00010">
    <property type="entry name" value="YchF/TatD family DNA exonuclease"/>
    <property type="match status" value="1"/>
</dbReference>